<dbReference type="NCBIfam" id="TIGR01167">
    <property type="entry name" value="LPXTG_anchor"/>
    <property type="match status" value="1"/>
</dbReference>
<keyword evidence="3" id="KW-0732">Signal</keyword>
<protein>
    <submittedName>
        <fullName evidence="7">Serine endopeptidase ScpC</fullName>
    </submittedName>
</protein>
<keyword evidence="1" id="KW-0134">Cell wall</keyword>
<evidence type="ECO:0000313" key="7">
    <source>
        <dbReference type="EMBL" id="KYF37077.1"/>
    </source>
</evidence>
<evidence type="ECO:0000256" key="5">
    <source>
        <dbReference type="SAM" id="Phobius"/>
    </source>
</evidence>
<evidence type="ECO:0000259" key="6">
    <source>
        <dbReference type="Pfam" id="PF00746"/>
    </source>
</evidence>
<dbReference type="PATRIC" id="fig|28037.235.peg.975"/>
<keyword evidence="2" id="KW-0964">Secreted</keyword>
<gene>
    <name evidence="7" type="ORF">SMIM3I_01492</name>
</gene>
<keyword evidence="5" id="KW-1133">Transmembrane helix</keyword>
<sequence>MQPVKLVSHNRQVSTIKSSISNDKIEKASSIAIPHSNIEDKHENKTLAGSSQQAFLATVNKEGKQLPATGENNIISIMLSISGISLLLSVIGLATFSKKRVENNIYLSIVFDLQYVAILI</sequence>
<dbReference type="Pfam" id="PF00746">
    <property type="entry name" value="Gram_pos_anchor"/>
    <property type="match status" value="1"/>
</dbReference>
<reference evidence="7 8" key="1">
    <citation type="submission" date="2016-01" db="EMBL/GenBank/DDBJ databases">
        <title>Highly variable Streptococcus oralis 1 are common among viridans streptococci isolated from primates.</title>
        <authorList>
            <person name="Denapaite D."/>
            <person name="Rieger M."/>
            <person name="Koendgen S."/>
            <person name="Brueckner R."/>
            <person name="Ochigava I."/>
            <person name="Kappeler P."/>
            <person name="Maetz-Rensing K."/>
            <person name="Leendertz F."/>
        </authorList>
    </citation>
    <scope>NUCLEOTIDE SEQUENCE [LARGE SCALE GENOMIC DNA]</scope>
    <source>
        <strain evidence="7 8">M3-1</strain>
    </source>
</reference>
<evidence type="ECO:0000256" key="4">
    <source>
        <dbReference type="ARBA" id="ARBA00023088"/>
    </source>
</evidence>
<keyword evidence="5" id="KW-0472">Membrane</keyword>
<evidence type="ECO:0000256" key="2">
    <source>
        <dbReference type="ARBA" id="ARBA00022525"/>
    </source>
</evidence>
<dbReference type="Proteomes" id="UP000075442">
    <property type="component" value="Unassembled WGS sequence"/>
</dbReference>
<proteinExistence type="predicted"/>
<evidence type="ECO:0000313" key="8">
    <source>
        <dbReference type="Proteomes" id="UP000075442"/>
    </source>
</evidence>
<dbReference type="InterPro" id="IPR019931">
    <property type="entry name" value="LPXTG_anchor"/>
</dbReference>
<dbReference type="EMBL" id="LROU01000066">
    <property type="protein sequence ID" value="KYF37077.1"/>
    <property type="molecule type" value="Genomic_DNA"/>
</dbReference>
<comment type="caution">
    <text evidence="7">The sequence shown here is derived from an EMBL/GenBank/DDBJ whole genome shotgun (WGS) entry which is preliminary data.</text>
</comment>
<keyword evidence="5" id="KW-0812">Transmembrane</keyword>
<organism evidence="7 8">
    <name type="scientific">Streptococcus mitis</name>
    <dbReference type="NCBI Taxonomy" id="28037"/>
    <lineage>
        <taxon>Bacteria</taxon>
        <taxon>Bacillati</taxon>
        <taxon>Bacillota</taxon>
        <taxon>Bacilli</taxon>
        <taxon>Lactobacillales</taxon>
        <taxon>Streptococcaceae</taxon>
        <taxon>Streptococcus</taxon>
        <taxon>Streptococcus mitis group</taxon>
    </lineage>
</organism>
<evidence type="ECO:0000256" key="3">
    <source>
        <dbReference type="ARBA" id="ARBA00022729"/>
    </source>
</evidence>
<dbReference type="AlphaFoldDB" id="A0A150NUC5"/>
<evidence type="ECO:0000256" key="1">
    <source>
        <dbReference type="ARBA" id="ARBA00022512"/>
    </source>
</evidence>
<feature type="transmembrane region" description="Helical" evidence="5">
    <location>
        <begin position="74"/>
        <end position="96"/>
    </location>
</feature>
<accession>A0A150NUC5</accession>
<feature type="domain" description="Gram-positive cocci surface proteins LPxTG" evidence="6">
    <location>
        <begin position="59"/>
        <end position="103"/>
    </location>
</feature>
<name>A0A150NUC5_STRMT</name>
<keyword evidence="4" id="KW-0572">Peptidoglycan-anchor</keyword>